<comment type="function">
    <text evidence="1 10">Aux/IAA proteins are short-lived transcriptional factors that function as repressors of early auxin response genes at low auxin concentrations.</text>
</comment>
<evidence type="ECO:0000256" key="2">
    <source>
        <dbReference type="ARBA" id="ARBA00004123"/>
    </source>
</evidence>
<reference evidence="13" key="1">
    <citation type="journal article" date="2017" name="Nat. Commun.">
        <title>The asparagus genome sheds light on the origin and evolution of a young Y chromosome.</title>
        <authorList>
            <person name="Harkess A."/>
            <person name="Zhou J."/>
            <person name="Xu C."/>
            <person name="Bowers J.E."/>
            <person name="Van der Hulst R."/>
            <person name="Ayyampalayam S."/>
            <person name="Mercati F."/>
            <person name="Riccardi P."/>
            <person name="McKain M.R."/>
            <person name="Kakrana A."/>
            <person name="Tang H."/>
            <person name="Ray J."/>
            <person name="Groenendijk J."/>
            <person name="Arikit S."/>
            <person name="Mathioni S.M."/>
            <person name="Nakano M."/>
            <person name="Shan H."/>
            <person name="Telgmann-Rauber A."/>
            <person name="Kanno A."/>
            <person name="Yue Z."/>
            <person name="Chen H."/>
            <person name="Li W."/>
            <person name="Chen Y."/>
            <person name="Xu X."/>
            <person name="Zhang Y."/>
            <person name="Luo S."/>
            <person name="Chen H."/>
            <person name="Gao J."/>
            <person name="Mao Z."/>
            <person name="Pires J.C."/>
            <person name="Luo M."/>
            <person name="Kudrna D."/>
            <person name="Wing R.A."/>
            <person name="Meyers B.C."/>
            <person name="Yi K."/>
            <person name="Kong H."/>
            <person name="Lavrijsen P."/>
            <person name="Sunseri F."/>
            <person name="Falavigna A."/>
            <person name="Ye Y."/>
            <person name="Leebens-Mack J.H."/>
            <person name="Chen G."/>
        </authorList>
    </citation>
    <scope>NUCLEOTIDE SEQUENCE [LARGE SCALE GENOMIC DNA]</scope>
    <source>
        <strain evidence="13">cv. DH0086</strain>
    </source>
</reference>
<comment type="similarity">
    <text evidence="3 10">Belongs to the Aux/IAA family.</text>
</comment>
<dbReference type="PANTHER" id="PTHR31734:SF8">
    <property type="entry name" value="AUXIN-RESPONSIVE PROTEIN IAA24"/>
    <property type="match status" value="1"/>
</dbReference>
<dbReference type="PROSITE" id="PS51745">
    <property type="entry name" value="PB1"/>
    <property type="match status" value="1"/>
</dbReference>
<keyword evidence="5 10" id="KW-0678">Repressor</keyword>
<dbReference type="SUPFAM" id="SSF54277">
    <property type="entry name" value="CAD &amp; PB1 domains"/>
    <property type="match status" value="1"/>
</dbReference>
<evidence type="ECO:0000256" key="9">
    <source>
        <dbReference type="ARBA" id="ARBA00023294"/>
    </source>
</evidence>
<dbReference type="GO" id="GO:0009734">
    <property type="term" value="P:auxin-activated signaling pathway"/>
    <property type="evidence" value="ECO:0007669"/>
    <property type="project" value="UniProtKB-UniRule"/>
</dbReference>
<evidence type="ECO:0000256" key="10">
    <source>
        <dbReference type="RuleBase" id="RU004549"/>
    </source>
</evidence>
<keyword evidence="8 10" id="KW-0539">Nucleus</keyword>
<dbReference type="PANTHER" id="PTHR31734">
    <property type="entry name" value="AUXIN-RESPONSIVE PROTEIN IAA17"/>
    <property type="match status" value="1"/>
</dbReference>
<dbReference type="GO" id="GO:0005634">
    <property type="term" value="C:nucleus"/>
    <property type="evidence" value="ECO:0007669"/>
    <property type="project" value="UniProtKB-SubCell"/>
</dbReference>
<dbReference type="EMBL" id="CM007381">
    <property type="protein sequence ID" value="ONK79899.1"/>
    <property type="molecule type" value="Genomic_DNA"/>
</dbReference>
<comment type="subunit">
    <text evidence="4 10">Homodimers and heterodimers.</text>
</comment>
<evidence type="ECO:0000259" key="11">
    <source>
        <dbReference type="PROSITE" id="PS51745"/>
    </source>
</evidence>
<feature type="domain" description="PB1" evidence="11">
    <location>
        <begin position="53"/>
        <end position="138"/>
    </location>
</feature>
<evidence type="ECO:0000256" key="4">
    <source>
        <dbReference type="ARBA" id="ARBA00011726"/>
    </source>
</evidence>
<evidence type="ECO:0000256" key="3">
    <source>
        <dbReference type="ARBA" id="ARBA00006728"/>
    </source>
</evidence>
<accession>A0A5P1FSC7</accession>
<keyword evidence="13" id="KW-1185">Reference proteome</keyword>
<evidence type="ECO:0000313" key="12">
    <source>
        <dbReference type="EMBL" id="ONK79899.1"/>
    </source>
</evidence>
<dbReference type="Pfam" id="PF02309">
    <property type="entry name" value="AUX_IAA"/>
    <property type="match status" value="2"/>
</dbReference>
<evidence type="ECO:0000313" key="13">
    <source>
        <dbReference type="Proteomes" id="UP000243459"/>
    </source>
</evidence>
<gene>
    <name evidence="12" type="ORF">A4U43_C01F11540</name>
</gene>
<dbReference type="InterPro" id="IPR053793">
    <property type="entry name" value="PB1-like"/>
</dbReference>
<dbReference type="Proteomes" id="UP000243459">
    <property type="component" value="Chromosome 1"/>
</dbReference>
<dbReference type="Gene3D" id="3.10.20.90">
    <property type="entry name" value="Phosphatidylinositol 3-kinase Catalytic Subunit, Chain A, domain 1"/>
    <property type="match status" value="1"/>
</dbReference>
<proteinExistence type="inferred from homology"/>
<keyword evidence="9 10" id="KW-0927">Auxin signaling pathway</keyword>
<dbReference type="InterPro" id="IPR033389">
    <property type="entry name" value="AUX/IAA_dom"/>
</dbReference>
<evidence type="ECO:0000256" key="7">
    <source>
        <dbReference type="ARBA" id="ARBA00023163"/>
    </source>
</evidence>
<evidence type="ECO:0000256" key="8">
    <source>
        <dbReference type="ARBA" id="ARBA00023242"/>
    </source>
</evidence>
<name>A0A5P1FSC7_ASPOF</name>
<protein>
    <recommendedName>
        <fullName evidence="10">Auxin-responsive protein</fullName>
    </recommendedName>
</protein>
<dbReference type="Gramene" id="ONK79899">
    <property type="protein sequence ID" value="ONK79899"/>
    <property type="gene ID" value="A4U43_C01F11540"/>
</dbReference>
<dbReference type="OMA" id="CEERVSC"/>
<dbReference type="GO" id="GO:0006355">
    <property type="term" value="P:regulation of DNA-templated transcription"/>
    <property type="evidence" value="ECO:0007669"/>
    <property type="project" value="InterPro"/>
</dbReference>
<comment type="subcellular location">
    <subcellularLocation>
        <location evidence="2 10">Nucleus</location>
    </subcellularLocation>
</comment>
<evidence type="ECO:0000256" key="5">
    <source>
        <dbReference type="ARBA" id="ARBA00022491"/>
    </source>
</evidence>
<dbReference type="AlphaFoldDB" id="A0A5P1FSC7"/>
<organism evidence="12 13">
    <name type="scientific">Asparagus officinalis</name>
    <name type="common">Garden asparagus</name>
    <dbReference type="NCBI Taxonomy" id="4686"/>
    <lineage>
        <taxon>Eukaryota</taxon>
        <taxon>Viridiplantae</taxon>
        <taxon>Streptophyta</taxon>
        <taxon>Embryophyta</taxon>
        <taxon>Tracheophyta</taxon>
        <taxon>Spermatophyta</taxon>
        <taxon>Magnoliopsida</taxon>
        <taxon>Liliopsida</taxon>
        <taxon>Asparagales</taxon>
        <taxon>Asparagaceae</taxon>
        <taxon>Asparagoideae</taxon>
        <taxon>Asparagus</taxon>
    </lineage>
</organism>
<evidence type="ECO:0000256" key="6">
    <source>
        <dbReference type="ARBA" id="ARBA00023015"/>
    </source>
</evidence>
<evidence type="ECO:0000256" key="1">
    <source>
        <dbReference type="ARBA" id="ARBA00002159"/>
    </source>
</evidence>
<keyword evidence="6 10" id="KW-0805">Transcription regulation</keyword>
<dbReference type="InterPro" id="IPR003311">
    <property type="entry name" value="AUX_IAA"/>
</dbReference>
<keyword evidence="7 10" id="KW-0804">Transcription</keyword>
<sequence length="148" mass="16997">MVHDYILLRESREQMLVVSKLSRIQVRSMEASWSCDATELRLGLPGNQAVDEPSHKRAFTEDNNNNESKVQIVGWPPVRSHRIKAVQKRKPAKEEEEEDISSEHVITYEDKDGDWMMVGDVPWEMFISICKRVRIMKGSEARGLGSSL</sequence>